<evidence type="ECO:0000313" key="2">
    <source>
        <dbReference type="Proteomes" id="UP000663860"/>
    </source>
</evidence>
<name>A0A814ZBC0_9BILA</name>
<comment type="caution">
    <text evidence="1">The sequence shown here is derived from an EMBL/GenBank/DDBJ whole genome shotgun (WGS) entry which is preliminary data.</text>
</comment>
<evidence type="ECO:0000313" key="1">
    <source>
        <dbReference type="EMBL" id="CAF1239627.1"/>
    </source>
</evidence>
<protein>
    <submittedName>
        <fullName evidence="1">Uncharacterized protein</fullName>
    </submittedName>
</protein>
<dbReference type="AlphaFoldDB" id="A0A814ZBC0"/>
<dbReference type="EMBL" id="CAJNOE010000486">
    <property type="protein sequence ID" value="CAF1239627.1"/>
    <property type="molecule type" value="Genomic_DNA"/>
</dbReference>
<dbReference type="Proteomes" id="UP000663860">
    <property type="component" value="Unassembled WGS sequence"/>
</dbReference>
<gene>
    <name evidence="1" type="ORF">IZO911_LOCUS30718</name>
</gene>
<sequence>MTEELNNPSKISIKEDSKSFVNEIAIVLSK</sequence>
<feature type="non-terminal residue" evidence="1">
    <location>
        <position position="30"/>
    </location>
</feature>
<proteinExistence type="predicted"/>
<reference evidence="1" key="1">
    <citation type="submission" date="2021-02" db="EMBL/GenBank/DDBJ databases">
        <authorList>
            <person name="Nowell W R."/>
        </authorList>
    </citation>
    <scope>NUCLEOTIDE SEQUENCE</scope>
</reference>
<organism evidence="1 2">
    <name type="scientific">Adineta steineri</name>
    <dbReference type="NCBI Taxonomy" id="433720"/>
    <lineage>
        <taxon>Eukaryota</taxon>
        <taxon>Metazoa</taxon>
        <taxon>Spiralia</taxon>
        <taxon>Gnathifera</taxon>
        <taxon>Rotifera</taxon>
        <taxon>Eurotatoria</taxon>
        <taxon>Bdelloidea</taxon>
        <taxon>Adinetida</taxon>
        <taxon>Adinetidae</taxon>
        <taxon>Adineta</taxon>
    </lineage>
</organism>
<accession>A0A814ZBC0</accession>